<dbReference type="CDD" id="cd14824">
    <property type="entry name" value="Longin"/>
    <property type="match status" value="1"/>
</dbReference>
<dbReference type="PROSITE" id="PS50859">
    <property type="entry name" value="LONGIN"/>
    <property type="match status" value="1"/>
</dbReference>
<accession>A0ABQ5K0U8</accession>
<keyword evidence="4" id="KW-0653">Protein transport</keyword>
<dbReference type="CDD" id="cd15843">
    <property type="entry name" value="R-SNARE"/>
    <property type="match status" value="1"/>
</dbReference>
<evidence type="ECO:0000256" key="2">
    <source>
        <dbReference type="ARBA" id="ARBA00022448"/>
    </source>
</evidence>
<dbReference type="InterPro" id="IPR011012">
    <property type="entry name" value="Longin-like_dom_sf"/>
</dbReference>
<dbReference type="PROSITE" id="PS50892">
    <property type="entry name" value="V_SNARE"/>
    <property type="match status" value="1"/>
</dbReference>
<dbReference type="Pfam" id="PF13774">
    <property type="entry name" value="Longin"/>
    <property type="match status" value="1"/>
</dbReference>
<keyword evidence="5 9" id="KW-1133">Transmembrane helix</keyword>
<evidence type="ECO:0000313" key="13">
    <source>
        <dbReference type="Proteomes" id="UP001057375"/>
    </source>
</evidence>
<feature type="transmembrane region" description="Helical" evidence="9">
    <location>
        <begin position="201"/>
        <end position="224"/>
    </location>
</feature>
<keyword evidence="13" id="KW-1185">Reference proteome</keyword>
<dbReference type="Proteomes" id="UP001057375">
    <property type="component" value="Unassembled WGS sequence"/>
</dbReference>
<comment type="similarity">
    <text evidence="1">Belongs to the synaptobrevin family.</text>
</comment>
<protein>
    <submittedName>
        <fullName evidence="12">Synaptobrevin like protein</fullName>
    </submittedName>
</protein>
<evidence type="ECO:0000313" key="12">
    <source>
        <dbReference type="EMBL" id="GKT24109.1"/>
    </source>
</evidence>
<comment type="subcellular location">
    <subcellularLocation>
        <location evidence="7">Endomembrane system</location>
        <topology evidence="7">Single-pass type IV membrane protein</topology>
    </subcellularLocation>
</comment>
<keyword evidence="3 9" id="KW-0812">Transmembrane</keyword>
<dbReference type="InterPro" id="IPR001388">
    <property type="entry name" value="Synaptobrevin-like"/>
</dbReference>
<feature type="domain" description="V-SNARE coiled-coil homology" evidence="11">
    <location>
        <begin position="140"/>
        <end position="200"/>
    </location>
</feature>
<keyword evidence="6 9" id="KW-0472">Membrane</keyword>
<reference evidence="12" key="1">
    <citation type="submission" date="2022-03" db="EMBL/GenBank/DDBJ databases">
        <title>Draft genome sequence of Aduncisulcus paluster, a free-living microaerophilic Fornicata.</title>
        <authorList>
            <person name="Yuyama I."/>
            <person name="Kume K."/>
            <person name="Tamura T."/>
            <person name="Inagaki Y."/>
            <person name="Hashimoto T."/>
        </authorList>
    </citation>
    <scope>NUCLEOTIDE SEQUENCE</scope>
    <source>
        <strain evidence="12">NY0171</strain>
    </source>
</reference>
<keyword evidence="8" id="KW-0175">Coiled coil</keyword>
<evidence type="ECO:0000259" key="10">
    <source>
        <dbReference type="PROSITE" id="PS50859"/>
    </source>
</evidence>
<evidence type="ECO:0000256" key="7">
    <source>
        <dbReference type="ARBA" id="ARBA00046280"/>
    </source>
</evidence>
<feature type="domain" description="Longin" evidence="10">
    <location>
        <begin position="8"/>
        <end position="127"/>
    </location>
</feature>
<sequence length="231" mass="25998">MSGIFYSLISRTPTELKRQYIPLVECSTSPGNHKAIALHIMKEKIDLKKALSSPRGYKESFPKDDIEIHVYVIHEICYLTMASVEVKRSACLAYLESIQSQFETMFGLAKIKTASAYEFNTGFQGTVKKNMEKTSSEKTKVDILEKEVSEVQVIMQDNLNKAVARGDKIKLLINHSSELATSSRRFGGASRKLKQKEKWKNLCYIIGGSIILAIILSLLITYFACGSIWCI</sequence>
<gene>
    <name evidence="12" type="ORF">ADUPG1_012633</name>
</gene>
<comment type="caution">
    <text evidence="12">The sequence shown here is derived from an EMBL/GenBank/DDBJ whole genome shotgun (WGS) entry which is preliminary data.</text>
</comment>
<evidence type="ECO:0000256" key="3">
    <source>
        <dbReference type="ARBA" id="ARBA00022692"/>
    </source>
</evidence>
<dbReference type="InterPro" id="IPR010908">
    <property type="entry name" value="Longin_dom"/>
</dbReference>
<proteinExistence type="inferred from homology"/>
<dbReference type="InterPro" id="IPR042855">
    <property type="entry name" value="V_SNARE_CC"/>
</dbReference>
<dbReference type="Gene3D" id="1.20.5.110">
    <property type="match status" value="1"/>
</dbReference>
<evidence type="ECO:0000259" key="11">
    <source>
        <dbReference type="PROSITE" id="PS50892"/>
    </source>
</evidence>
<evidence type="ECO:0000256" key="6">
    <source>
        <dbReference type="ARBA" id="ARBA00023136"/>
    </source>
</evidence>
<name>A0ABQ5K0U8_9EUKA</name>
<dbReference type="SMART" id="SM01270">
    <property type="entry name" value="Longin"/>
    <property type="match status" value="1"/>
</dbReference>
<dbReference type="PANTHER" id="PTHR21136:SF168">
    <property type="entry name" value="VESICLE-ASSOCIATED MEMBRANE PROTEIN 9"/>
    <property type="match status" value="1"/>
</dbReference>
<evidence type="ECO:0000256" key="5">
    <source>
        <dbReference type="ARBA" id="ARBA00022989"/>
    </source>
</evidence>
<dbReference type="SUPFAM" id="SSF58038">
    <property type="entry name" value="SNARE fusion complex"/>
    <property type="match status" value="1"/>
</dbReference>
<evidence type="ECO:0000256" key="9">
    <source>
        <dbReference type="SAM" id="Phobius"/>
    </source>
</evidence>
<keyword evidence="2" id="KW-0813">Transport</keyword>
<dbReference type="EMBL" id="BQXS01012504">
    <property type="protein sequence ID" value="GKT24109.1"/>
    <property type="molecule type" value="Genomic_DNA"/>
</dbReference>
<organism evidence="12 13">
    <name type="scientific">Aduncisulcus paluster</name>
    <dbReference type="NCBI Taxonomy" id="2918883"/>
    <lineage>
        <taxon>Eukaryota</taxon>
        <taxon>Metamonada</taxon>
        <taxon>Carpediemonas-like organisms</taxon>
        <taxon>Aduncisulcus</taxon>
    </lineage>
</organism>
<evidence type="ECO:0000256" key="4">
    <source>
        <dbReference type="ARBA" id="ARBA00022927"/>
    </source>
</evidence>
<dbReference type="PANTHER" id="PTHR21136">
    <property type="entry name" value="SNARE PROTEINS"/>
    <property type="match status" value="1"/>
</dbReference>
<dbReference type="InterPro" id="IPR051097">
    <property type="entry name" value="Synaptobrevin-like_transport"/>
</dbReference>
<dbReference type="SUPFAM" id="SSF64356">
    <property type="entry name" value="SNARE-like"/>
    <property type="match status" value="1"/>
</dbReference>
<evidence type="ECO:0000256" key="1">
    <source>
        <dbReference type="ARBA" id="ARBA00008025"/>
    </source>
</evidence>
<dbReference type="PRINTS" id="PR00219">
    <property type="entry name" value="SYNAPTOBREVN"/>
</dbReference>
<dbReference type="Pfam" id="PF00957">
    <property type="entry name" value="Synaptobrevin"/>
    <property type="match status" value="1"/>
</dbReference>
<dbReference type="Gene3D" id="3.30.450.50">
    <property type="entry name" value="Longin domain"/>
    <property type="match status" value="1"/>
</dbReference>
<evidence type="ECO:0000256" key="8">
    <source>
        <dbReference type="PROSITE-ProRule" id="PRU00290"/>
    </source>
</evidence>